<name>A0A183SC68_SCHSO</name>
<dbReference type="OrthoDB" id="6318563at2759"/>
<protein>
    <submittedName>
        <fullName evidence="3">Trafficking protein particle complex subunit 9</fullName>
    </submittedName>
</protein>
<sequence>MGSEPGVVARPGAVPAAPATCALSHLRFLDSVLTPGSGGGAGESSVAAAQSFYHLKLIHAQVTVPAPPGVEHIYYHLKLIHAQVTVPAPPGVEHTVHLVEIDDRTAV</sequence>
<dbReference type="EMBL" id="UYSU01007397">
    <property type="protein sequence ID" value="VDL88201.1"/>
    <property type="molecule type" value="Genomic_DNA"/>
</dbReference>
<dbReference type="WBParaSite" id="SSLN_0000188301-mRNA-1">
    <property type="protein sequence ID" value="SSLN_0000188301-mRNA-1"/>
    <property type="gene ID" value="SSLN_0000188301"/>
</dbReference>
<dbReference type="AlphaFoldDB" id="A0A183SC68"/>
<evidence type="ECO:0000313" key="1">
    <source>
        <dbReference type="EMBL" id="VDL88201.1"/>
    </source>
</evidence>
<gene>
    <name evidence="1" type="ORF">SSLN_LOCUS1816</name>
</gene>
<evidence type="ECO:0000313" key="3">
    <source>
        <dbReference type="WBParaSite" id="SSLN_0000188301-mRNA-1"/>
    </source>
</evidence>
<reference evidence="3" key="1">
    <citation type="submission" date="2016-06" db="UniProtKB">
        <authorList>
            <consortium name="WormBaseParasite"/>
        </authorList>
    </citation>
    <scope>IDENTIFICATION</scope>
</reference>
<evidence type="ECO:0000313" key="2">
    <source>
        <dbReference type="Proteomes" id="UP000275846"/>
    </source>
</evidence>
<proteinExistence type="predicted"/>
<dbReference type="Proteomes" id="UP000275846">
    <property type="component" value="Unassembled WGS sequence"/>
</dbReference>
<reference evidence="1 2" key="2">
    <citation type="submission" date="2018-11" db="EMBL/GenBank/DDBJ databases">
        <authorList>
            <consortium name="Pathogen Informatics"/>
        </authorList>
    </citation>
    <scope>NUCLEOTIDE SEQUENCE [LARGE SCALE GENOMIC DNA]</scope>
    <source>
        <strain evidence="1 2">NST_G2</strain>
    </source>
</reference>
<organism evidence="3">
    <name type="scientific">Schistocephalus solidus</name>
    <name type="common">Tapeworm</name>
    <dbReference type="NCBI Taxonomy" id="70667"/>
    <lineage>
        <taxon>Eukaryota</taxon>
        <taxon>Metazoa</taxon>
        <taxon>Spiralia</taxon>
        <taxon>Lophotrochozoa</taxon>
        <taxon>Platyhelminthes</taxon>
        <taxon>Cestoda</taxon>
        <taxon>Eucestoda</taxon>
        <taxon>Diphyllobothriidea</taxon>
        <taxon>Diphyllobothriidae</taxon>
        <taxon>Schistocephalus</taxon>
    </lineage>
</organism>
<keyword evidence="2" id="KW-1185">Reference proteome</keyword>
<accession>A0A183SC68</accession>